<dbReference type="Proteomes" id="UP000033710">
    <property type="component" value="Unassembled WGS sequence"/>
</dbReference>
<accession>A0A0F2M0V0</accession>
<dbReference type="GeneID" id="27665863"/>
<proteinExistence type="predicted"/>
<evidence type="ECO:0000256" key="1">
    <source>
        <dbReference type="SAM" id="MobiDB-lite"/>
    </source>
</evidence>
<dbReference type="AlphaFoldDB" id="A0A0F2M0V0"/>
<gene>
    <name evidence="2" type="ORF">SPSK_03752</name>
</gene>
<dbReference type="RefSeq" id="XP_016585056.1">
    <property type="nucleotide sequence ID" value="XM_016730586.1"/>
</dbReference>
<sequence length="109" mass="11995">MLIYKRQQDFVTPGGSSKGRPTKSNERRLQHGNEYRTKYEAWKSPKRIIIFSSAEVGLPRGTPKSTPEAVMTRPERVEFDYGAQTPGQGSIRSLGGVGPSTVLGCKAIL</sequence>
<reference evidence="2 3" key="1">
    <citation type="journal article" date="2014" name="BMC Genomics">
        <title>Comparative genomics of the major fungal agents of human and animal Sporotrichosis: Sporothrix schenckii and Sporothrix brasiliensis.</title>
        <authorList>
            <person name="Teixeira M.M."/>
            <person name="de Almeida L.G."/>
            <person name="Kubitschek-Barreira P."/>
            <person name="Alves F.L."/>
            <person name="Kioshima E.S."/>
            <person name="Abadio A.K."/>
            <person name="Fernandes L."/>
            <person name="Derengowski L.S."/>
            <person name="Ferreira K.S."/>
            <person name="Souza R.C."/>
            <person name="Ruiz J.C."/>
            <person name="de Andrade N.C."/>
            <person name="Paes H.C."/>
            <person name="Nicola A.M."/>
            <person name="Albuquerque P."/>
            <person name="Gerber A.L."/>
            <person name="Martins V.P."/>
            <person name="Peconick L.D."/>
            <person name="Neto A.V."/>
            <person name="Chaucanez C.B."/>
            <person name="Silva P.A."/>
            <person name="Cunha O.L."/>
            <person name="de Oliveira F.F."/>
            <person name="dos Santos T.C."/>
            <person name="Barros A.L."/>
            <person name="Soares M.A."/>
            <person name="de Oliveira L.M."/>
            <person name="Marini M.M."/>
            <person name="Villalobos-Duno H."/>
            <person name="Cunha M.M."/>
            <person name="de Hoog S."/>
            <person name="da Silveira J.F."/>
            <person name="Henrissat B."/>
            <person name="Nino-Vega G.A."/>
            <person name="Cisalpino P.S."/>
            <person name="Mora-Montes H.M."/>
            <person name="Almeida S.R."/>
            <person name="Stajich J.E."/>
            <person name="Lopes-Bezerra L.M."/>
            <person name="Vasconcelos A.T."/>
            <person name="Felipe M.S."/>
        </authorList>
    </citation>
    <scope>NUCLEOTIDE SEQUENCE [LARGE SCALE GENOMIC DNA]</scope>
    <source>
        <strain evidence="2 3">1099-18</strain>
    </source>
</reference>
<reference evidence="2 3" key="2">
    <citation type="journal article" date="2015" name="Eukaryot. Cell">
        <title>Asexual propagation of a virulent clone complex in a human and feline outbreak of sporotrichosis.</title>
        <authorList>
            <person name="Teixeira Mde M."/>
            <person name="Rodrigues A.M."/>
            <person name="Tsui C.K."/>
            <person name="de Almeida L.G."/>
            <person name="Van Diepeningen A.D."/>
            <person name="van den Ende B.G."/>
            <person name="Fernandes G.F."/>
            <person name="Kano R."/>
            <person name="Hamelin R.C."/>
            <person name="Lopes-Bezerra L.M."/>
            <person name="Vasconcelos A.T."/>
            <person name="de Hoog S."/>
            <person name="de Camargo Z.P."/>
            <person name="Felipe M.S."/>
        </authorList>
    </citation>
    <scope>NUCLEOTIDE SEQUENCE [LARGE SCALE GENOMIC DNA]</scope>
    <source>
        <strain evidence="2 3">1099-18</strain>
    </source>
</reference>
<protein>
    <submittedName>
        <fullName evidence="2">Uncharacterized protein</fullName>
    </submittedName>
</protein>
<dbReference type="KEGG" id="ssck:SPSK_03752"/>
<dbReference type="EMBL" id="AXCR01000010">
    <property type="protein sequence ID" value="KJR82380.1"/>
    <property type="molecule type" value="Genomic_DNA"/>
</dbReference>
<feature type="region of interest" description="Disordered" evidence="1">
    <location>
        <begin position="1"/>
        <end position="33"/>
    </location>
</feature>
<organism evidence="2 3">
    <name type="scientific">Sporothrix schenckii 1099-18</name>
    <dbReference type="NCBI Taxonomy" id="1397361"/>
    <lineage>
        <taxon>Eukaryota</taxon>
        <taxon>Fungi</taxon>
        <taxon>Dikarya</taxon>
        <taxon>Ascomycota</taxon>
        <taxon>Pezizomycotina</taxon>
        <taxon>Sordariomycetes</taxon>
        <taxon>Sordariomycetidae</taxon>
        <taxon>Ophiostomatales</taxon>
        <taxon>Ophiostomataceae</taxon>
        <taxon>Sporothrix</taxon>
    </lineage>
</organism>
<comment type="caution">
    <text evidence="2">The sequence shown here is derived from an EMBL/GenBank/DDBJ whole genome shotgun (WGS) entry which is preliminary data.</text>
</comment>
<evidence type="ECO:0000313" key="2">
    <source>
        <dbReference type="EMBL" id="KJR82380.1"/>
    </source>
</evidence>
<name>A0A0F2M0V0_SPOSC</name>
<evidence type="ECO:0000313" key="3">
    <source>
        <dbReference type="Proteomes" id="UP000033710"/>
    </source>
</evidence>
<feature type="compositionally biased region" description="Basic and acidic residues" evidence="1">
    <location>
        <begin position="23"/>
        <end position="33"/>
    </location>
</feature>
<dbReference type="VEuPathDB" id="FungiDB:SPSK_03752"/>